<protein>
    <submittedName>
        <fullName evidence="3">NAD-dependent epimerase/dehydratase family protein</fullName>
    </submittedName>
</protein>
<evidence type="ECO:0000256" key="1">
    <source>
        <dbReference type="ARBA" id="ARBA00007637"/>
    </source>
</evidence>
<comment type="similarity">
    <text evidence="1">Belongs to the NAD(P)-dependent epimerase/dehydratase family.</text>
</comment>
<dbReference type="InterPro" id="IPR051225">
    <property type="entry name" value="NAD(P)_epim/dehydratase"/>
</dbReference>
<dbReference type="EMBL" id="JANHOH010000001">
    <property type="protein sequence ID" value="MCQ6957174.1"/>
    <property type="molecule type" value="Genomic_DNA"/>
</dbReference>
<dbReference type="PANTHER" id="PTHR42687:SF1">
    <property type="entry name" value="L-THREONINE 3-DEHYDROGENASE, MITOCHONDRIAL"/>
    <property type="match status" value="1"/>
</dbReference>
<organism evidence="3 4">
    <name type="scientific">Mucilaginibacter aquariorum</name>
    <dbReference type="NCBI Taxonomy" id="2967225"/>
    <lineage>
        <taxon>Bacteria</taxon>
        <taxon>Pseudomonadati</taxon>
        <taxon>Bacteroidota</taxon>
        <taxon>Sphingobacteriia</taxon>
        <taxon>Sphingobacteriales</taxon>
        <taxon>Sphingobacteriaceae</taxon>
        <taxon>Mucilaginibacter</taxon>
    </lineage>
</organism>
<dbReference type="PANTHER" id="PTHR42687">
    <property type="entry name" value="L-THREONINE 3-DEHYDROGENASE"/>
    <property type="match status" value="1"/>
</dbReference>
<accession>A0ABT1SXU8</accession>
<dbReference type="Proteomes" id="UP001204376">
    <property type="component" value="Unassembled WGS sequence"/>
</dbReference>
<dbReference type="SUPFAM" id="SSF51735">
    <property type="entry name" value="NAD(P)-binding Rossmann-fold domains"/>
    <property type="match status" value="1"/>
</dbReference>
<reference evidence="3 4" key="1">
    <citation type="submission" date="2022-07" db="EMBL/GenBank/DDBJ databases">
        <title>Mucilaginibacter sp. JC4.</title>
        <authorList>
            <person name="Le V."/>
            <person name="Ko S.-R."/>
            <person name="Ahn C.-Y."/>
            <person name="Oh H.-M."/>
        </authorList>
    </citation>
    <scope>NUCLEOTIDE SEQUENCE [LARGE SCALE GENOMIC DNA]</scope>
    <source>
        <strain evidence="3 4">JC4</strain>
    </source>
</reference>
<name>A0ABT1SXU8_9SPHI</name>
<dbReference type="InterPro" id="IPR036291">
    <property type="entry name" value="NAD(P)-bd_dom_sf"/>
</dbReference>
<dbReference type="InterPro" id="IPR001509">
    <property type="entry name" value="Epimerase_deHydtase"/>
</dbReference>
<comment type="caution">
    <text evidence="3">The sequence shown here is derived from an EMBL/GenBank/DDBJ whole genome shotgun (WGS) entry which is preliminary data.</text>
</comment>
<sequence>MKTDIILVIGACGQIGIELTVALRERYGRFNVIAADKVATADILLDALDQDALRNVVRNCGVTQIYLLAGTFSTPAEQDIPPGWKLNIQSLLSVLEVAKEQRLDKVFWPSSIAVFGPGSPKYNCPQQTCVEPDTVYGISKRVGEYWCNYYFEQYGVDVRSLRFSGLVACTAPTGYGTTDYAVSIFHQAIEKQHYTCFLNEDTCLPMMYLPDAIRAILELMDAPKEAITIRTSYNLAGMSFAPCDLAAEIKKHIPGFRIDYQPDHREMIAAGWPASIKDEQARKDWGWQPHFDLKGMTADMLAQLTKIKGAYPEQEQMALHDFPDFPNEDHDFTGVFKI</sequence>
<feature type="domain" description="NAD-dependent epimerase/dehydratase" evidence="2">
    <location>
        <begin position="6"/>
        <end position="228"/>
    </location>
</feature>
<proteinExistence type="inferred from homology"/>
<dbReference type="RefSeq" id="WP_256537382.1">
    <property type="nucleotide sequence ID" value="NZ_JANHOH010000001.1"/>
</dbReference>
<dbReference type="Pfam" id="PF01370">
    <property type="entry name" value="Epimerase"/>
    <property type="match status" value="1"/>
</dbReference>
<dbReference type="Gene3D" id="3.40.50.720">
    <property type="entry name" value="NAD(P)-binding Rossmann-like Domain"/>
    <property type="match status" value="1"/>
</dbReference>
<evidence type="ECO:0000313" key="4">
    <source>
        <dbReference type="Proteomes" id="UP001204376"/>
    </source>
</evidence>
<evidence type="ECO:0000313" key="3">
    <source>
        <dbReference type="EMBL" id="MCQ6957174.1"/>
    </source>
</evidence>
<evidence type="ECO:0000259" key="2">
    <source>
        <dbReference type="Pfam" id="PF01370"/>
    </source>
</evidence>
<gene>
    <name evidence="3" type="ORF">NPE20_04365</name>
</gene>
<keyword evidence="4" id="KW-1185">Reference proteome</keyword>